<dbReference type="Pfam" id="PF05932">
    <property type="entry name" value="CesT"/>
    <property type="match status" value="1"/>
</dbReference>
<dbReference type="CDD" id="cd17019">
    <property type="entry name" value="T3SC_IA_ShcA-like"/>
    <property type="match status" value="1"/>
</dbReference>
<comment type="caution">
    <text evidence="1">The sequence shown here is derived from an EMBL/GenBank/DDBJ whole genome shotgun (WGS) entry which is preliminary data.</text>
</comment>
<dbReference type="SUPFAM" id="SSF69635">
    <property type="entry name" value="Type III secretory system chaperone-like"/>
    <property type="match status" value="1"/>
</dbReference>
<accession>A0ABX9SJW9</accession>
<evidence type="ECO:0000313" key="1">
    <source>
        <dbReference type="EMBL" id="RKS56981.1"/>
    </source>
</evidence>
<organism evidence="1 2">
    <name type="scientific">Photorhabdus asymbiotica</name>
    <dbReference type="NCBI Taxonomy" id="291112"/>
    <lineage>
        <taxon>Bacteria</taxon>
        <taxon>Pseudomonadati</taxon>
        <taxon>Pseudomonadota</taxon>
        <taxon>Gammaproteobacteria</taxon>
        <taxon>Enterobacterales</taxon>
        <taxon>Morganellaceae</taxon>
        <taxon>Photorhabdus</taxon>
    </lineage>
</organism>
<dbReference type="EMBL" id="RBLJ01000004">
    <property type="protein sequence ID" value="RKS56981.1"/>
    <property type="molecule type" value="Genomic_DNA"/>
</dbReference>
<dbReference type="Proteomes" id="UP000280955">
    <property type="component" value="Unassembled WGS sequence"/>
</dbReference>
<keyword evidence="2" id="KW-1185">Reference proteome</keyword>
<protein>
    <submittedName>
        <fullName evidence="1">Tir chaperone family protein CesT</fullName>
    </submittedName>
</protein>
<name>A0ABX9SJW9_9GAMM</name>
<reference evidence="1 2" key="1">
    <citation type="submission" date="2018-10" db="EMBL/GenBank/DDBJ databases">
        <title>Genomic Encyclopedia of Archaeal and Bacterial Type Strains, Phase II (KMG-II): from individual species to whole genera.</title>
        <authorList>
            <person name="Goeker M."/>
        </authorList>
    </citation>
    <scope>NUCLEOTIDE SEQUENCE [LARGE SCALE GENOMIC DNA]</scope>
    <source>
        <strain evidence="1 2">DSM 15149</strain>
    </source>
</reference>
<evidence type="ECO:0000313" key="2">
    <source>
        <dbReference type="Proteomes" id="UP000280955"/>
    </source>
</evidence>
<gene>
    <name evidence="1" type="ORF">BDD30_3615</name>
</gene>
<proteinExistence type="predicted"/>
<dbReference type="InterPro" id="IPR010261">
    <property type="entry name" value="Tir_chaperone"/>
</dbReference>
<sequence>MSEITCSECISNSLISCHQNNYNWVSLSTMNDRLSNILLTELATKLGMNELSFNKEGNCFLLIDNSMPIILRRQEEYLIIIGQINITLPDSANTNTLQYLLNAALNPLTNQMPGIGWHQEFGVVAYRILTIQQLTTNQLENKLSEFINWVNEFSTSLLQQNTSQSSYDRRIIYDRI</sequence>
<dbReference type="Gene3D" id="3.30.1460.10">
    <property type="match status" value="1"/>
</dbReference>
<dbReference type="RefSeq" id="WP_015834704.1">
    <property type="nucleotide sequence ID" value="NC_012962.1"/>
</dbReference>